<keyword evidence="3" id="KW-1185">Reference proteome</keyword>
<evidence type="ECO:0008006" key="4">
    <source>
        <dbReference type="Google" id="ProtNLM"/>
    </source>
</evidence>
<dbReference type="InterPro" id="IPR010281">
    <property type="entry name" value="DUF885"/>
</dbReference>
<dbReference type="AlphaFoldDB" id="A0A6A4V997"/>
<feature type="signal peptide" evidence="1">
    <location>
        <begin position="1"/>
        <end position="24"/>
    </location>
</feature>
<feature type="chain" id="PRO_5025525521" description="DUF885 domain-containing protein" evidence="1">
    <location>
        <begin position="25"/>
        <end position="655"/>
    </location>
</feature>
<gene>
    <name evidence="2" type="ORF">FJT64_014656</name>
</gene>
<organism evidence="2 3">
    <name type="scientific">Amphibalanus amphitrite</name>
    <name type="common">Striped barnacle</name>
    <name type="synonym">Balanus amphitrite</name>
    <dbReference type="NCBI Taxonomy" id="1232801"/>
    <lineage>
        <taxon>Eukaryota</taxon>
        <taxon>Metazoa</taxon>
        <taxon>Ecdysozoa</taxon>
        <taxon>Arthropoda</taxon>
        <taxon>Crustacea</taxon>
        <taxon>Multicrustacea</taxon>
        <taxon>Cirripedia</taxon>
        <taxon>Thoracica</taxon>
        <taxon>Thoracicalcarea</taxon>
        <taxon>Balanomorpha</taxon>
        <taxon>Balanoidea</taxon>
        <taxon>Balanidae</taxon>
        <taxon>Amphibalaninae</taxon>
        <taxon>Amphibalanus</taxon>
    </lineage>
</organism>
<reference evidence="2 3" key="1">
    <citation type="submission" date="2019-07" db="EMBL/GenBank/DDBJ databases">
        <title>Draft genome assembly of a fouling barnacle, Amphibalanus amphitrite (Darwin, 1854): The first reference genome for Thecostraca.</title>
        <authorList>
            <person name="Kim W."/>
        </authorList>
    </citation>
    <scope>NUCLEOTIDE SEQUENCE [LARGE SCALE GENOMIC DNA]</scope>
    <source>
        <strain evidence="2">SNU_AA5</strain>
        <tissue evidence="2">Soma without cirri and trophi</tissue>
    </source>
</reference>
<dbReference type="PANTHER" id="PTHR33361">
    <property type="entry name" value="GLR0591 PROTEIN"/>
    <property type="match status" value="1"/>
</dbReference>
<proteinExistence type="predicted"/>
<keyword evidence="1" id="KW-0732">Signal</keyword>
<dbReference type="EMBL" id="VIIS01002223">
    <property type="protein sequence ID" value="KAF0286892.1"/>
    <property type="molecule type" value="Genomic_DNA"/>
</dbReference>
<dbReference type="PANTHER" id="PTHR33361:SF2">
    <property type="entry name" value="DUF885 DOMAIN-CONTAINING PROTEIN"/>
    <property type="match status" value="1"/>
</dbReference>
<protein>
    <recommendedName>
        <fullName evidence="4">DUF885 domain-containing protein</fullName>
    </recommendedName>
</protein>
<evidence type="ECO:0000313" key="2">
    <source>
        <dbReference type="EMBL" id="KAF0286892.1"/>
    </source>
</evidence>
<evidence type="ECO:0000256" key="1">
    <source>
        <dbReference type="SAM" id="SignalP"/>
    </source>
</evidence>
<name>A0A6A4V997_AMPAM</name>
<dbReference type="OrthoDB" id="5959877at2759"/>
<dbReference type="Proteomes" id="UP000440578">
    <property type="component" value="Unassembled WGS sequence"/>
</dbReference>
<evidence type="ECO:0000313" key="3">
    <source>
        <dbReference type="Proteomes" id="UP000440578"/>
    </source>
</evidence>
<accession>A0A6A4V997</accession>
<comment type="caution">
    <text evidence="2">The sequence shown here is derived from an EMBL/GenBank/DDBJ whole genome shotgun (WGS) entry which is preliminary data.</text>
</comment>
<dbReference type="Pfam" id="PF05960">
    <property type="entry name" value="DUF885"/>
    <property type="match status" value="1"/>
</dbReference>
<sequence length="655" mass="73917">MMLGRVLGTACLVVVALVAAPAAAEQSYETIDNAPSKAEIAEKVRDLFDDFFAWRLEDNPEFATQLGIHKYDANLSSYSMESNEYRWNRCQELLEQLEVTEAISQSFTDKINMEILREGLKTYIRGFNHLGFLFPVSYLDGVGTSLALLIGDMKFNTEQDYRNLITRLQKFPQQAGEIQTLMEKGINETRTLHNISMYSVPEQFRALDMPVEKSPFYEPFLEMPPSISADVQEELREEARRVIREDVIQSYKDLADFIETDYLPHTRPKIAATSLPNGDNYYAECLRFHTSTDLTPDQIHQIGLDEVERIEADMRKVVEELGLNMTLQQFSDKLRTDPANYYDSPQELIDGFTTIIRDRIGPKMLTVVLEMPKLEVIVDVLPENQKDGLSASYNIPAFDGSRPGKFKINQHQYDKQAKYEMAALSAHEANPGHHYYFSYLVEKEGLPDFRRAGSDGPSYSEAPSGFPLSSAIVEGWGLYSEFLGHEMGLYEDPIDRYGRYSQEIFRACRLVVDTGIHAFNWTQEQAVEFMLKHTASSRAQVEHEVRRYITWPGQACAYKIGELRLKELRTRAETELGELFDKRVFHKAILDCAGPLSVVEQCVQRYINAGGVWDAWGERTVPGQGQPTGGAAVPSAAAAALTAGLALVAAAALRL</sequence>